<organism evidence="1 2">
    <name type="scientific">Novilysobacter selenitireducens</name>
    <dbReference type="NCBI Taxonomy" id="2872639"/>
    <lineage>
        <taxon>Bacteria</taxon>
        <taxon>Pseudomonadati</taxon>
        <taxon>Pseudomonadota</taxon>
        <taxon>Gammaproteobacteria</taxon>
        <taxon>Lysobacterales</taxon>
        <taxon>Lysobacteraceae</taxon>
        <taxon>Novilysobacter</taxon>
    </lineage>
</organism>
<dbReference type="RefSeq" id="WP_223675249.1">
    <property type="nucleotide sequence ID" value="NZ_JAINZW010000002.1"/>
</dbReference>
<accession>A0ABS7T570</accession>
<dbReference type="EMBL" id="JAINZW010000002">
    <property type="protein sequence ID" value="MBZ4039021.1"/>
    <property type="molecule type" value="Genomic_DNA"/>
</dbReference>
<reference evidence="1 2" key="1">
    <citation type="submission" date="2021-09" db="EMBL/GenBank/DDBJ databases">
        <title>Lysobacter sp. 13A isolated from the river sediment.</title>
        <authorList>
            <person name="Liu H."/>
            <person name="Li S."/>
            <person name="Mao S."/>
        </authorList>
    </citation>
    <scope>NUCLEOTIDE SEQUENCE [LARGE SCALE GENOMIC DNA]</scope>
    <source>
        <strain evidence="1 2">13A</strain>
    </source>
</reference>
<dbReference type="Proteomes" id="UP001430954">
    <property type="component" value="Unassembled WGS sequence"/>
</dbReference>
<evidence type="ECO:0000313" key="1">
    <source>
        <dbReference type="EMBL" id="MBZ4039021.1"/>
    </source>
</evidence>
<sequence>MDGIHSGLYVPDELAITQALQEHWQWTQSLSAAITFVSGPMHIAYPPYLASAPLRMPPLPSKGLLPALMHALQSSGVTMPGFKPYHEQSRGHWTIEAKSWTWKESEPSTEDQLETYRRAFRRGAYRTHVPIATRAPIDAWLAASESAHGRWHGGEVEEGEHCSTLVLPSYLVTNNELTGLRRLLARGRDPELACAHYLQALVDLLEHARQRRIALDKLDHPSPHITVAESVDAIVRTAEGYWRLSGFTRGEDDSRASWLDYREPAEIAGGMIHIMRRSGPP</sequence>
<proteinExistence type="predicted"/>
<gene>
    <name evidence="1" type="ORF">K6753_05690</name>
</gene>
<name>A0ABS7T570_9GAMM</name>
<protein>
    <submittedName>
        <fullName evidence="1">Uncharacterized protein</fullName>
    </submittedName>
</protein>
<keyword evidence="2" id="KW-1185">Reference proteome</keyword>
<evidence type="ECO:0000313" key="2">
    <source>
        <dbReference type="Proteomes" id="UP001430954"/>
    </source>
</evidence>
<comment type="caution">
    <text evidence="1">The sequence shown here is derived from an EMBL/GenBank/DDBJ whole genome shotgun (WGS) entry which is preliminary data.</text>
</comment>